<sequence>MSDDPSRTPRPMDYELPQIDTSVAHSARVYDYILGGKDNYPLDRAAAERMLESWPSLRISMQENRRFMHRAVRYIAEQGVDQFLDIGTGIPTSPNLHEIVQEVTPGARVVYVDKDPIVLAHAGARLTSTPQGRTAYIHADMNDPQAVLRAPELAATLDFGRPVGLSMIAVLQFVLDDEQAYGLVRQYLDLLPSGSYLAISTVTTDSSPKPAGTVVAEYARRGIPARNRTKAEVEPFFDGLQLVDPGVVLVHNWRPVPGSDVLDTDVAMYGGVALKP</sequence>
<dbReference type="STRING" id="310781.SAMN05216259_106165"/>
<dbReference type="PIRSF" id="PIRSF017393">
    <property type="entry name" value="MTase_SAV2177"/>
    <property type="match status" value="1"/>
</dbReference>
<dbReference type="GO" id="GO:0008168">
    <property type="term" value="F:methyltransferase activity"/>
    <property type="evidence" value="ECO:0007669"/>
    <property type="project" value="UniProtKB-KW"/>
</dbReference>
<dbReference type="Proteomes" id="UP000199341">
    <property type="component" value="Unassembled WGS sequence"/>
</dbReference>
<dbReference type="RefSeq" id="WP_093784961.1">
    <property type="nucleotide sequence ID" value="NZ_FNIE01000006.1"/>
</dbReference>
<dbReference type="InterPro" id="IPR029063">
    <property type="entry name" value="SAM-dependent_MTases_sf"/>
</dbReference>
<reference evidence="1 2" key="1">
    <citation type="submission" date="2016-10" db="EMBL/GenBank/DDBJ databases">
        <authorList>
            <person name="de Groot N.N."/>
        </authorList>
    </citation>
    <scope>NUCLEOTIDE SEQUENCE [LARGE SCALE GENOMIC DNA]</scope>
    <source>
        <strain evidence="1 2">CGMCC 4.2022</strain>
    </source>
</reference>
<dbReference type="Pfam" id="PF04672">
    <property type="entry name" value="Methyltransf_19"/>
    <property type="match status" value="1"/>
</dbReference>
<dbReference type="CDD" id="cd02440">
    <property type="entry name" value="AdoMet_MTases"/>
    <property type="match status" value="1"/>
</dbReference>
<dbReference type="GO" id="GO:0032259">
    <property type="term" value="P:methylation"/>
    <property type="evidence" value="ECO:0007669"/>
    <property type="project" value="UniProtKB-KW"/>
</dbReference>
<name>A0A1H0F626_9ACTN</name>
<dbReference type="SUPFAM" id="SSF53335">
    <property type="entry name" value="S-adenosyl-L-methionine-dependent methyltransferases"/>
    <property type="match status" value="1"/>
</dbReference>
<dbReference type="InterPro" id="IPR006764">
    <property type="entry name" value="SAM_dep_MeTrfase_SAV2177_type"/>
</dbReference>
<keyword evidence="1" id="KW-0808">Transferase</keyword>
<dbReference type="OrthoDB" id="4134439at2"/>
<proteinExistence type="predicted"/>
<evidence type="ECO:0000313" key="1">
    <source>
        <dbReference type="EMBL" id="SDN90002.1"/>
    </source>
</evidence>
<gene>
    <name evidence="1" type="ORF">SAMN05216259_106165</name>
</gene>
<protein>
    <submittedName>
        <fullName evidence="1">S-adenosyl methyltransferase</fullName>
    </submittedName>
</protein>
<keyword evidence="2" id="KW-1185">Reference proteome</keyword>
<dbReference type="EMBL" id="FNIE01000006">
    <property type="protein sequence ID" value="SDN90002.1"/>
    <property type="molecule type" value="Genomic_DNA"/>
</dbReference>
<organism evidence="1 2">
    <name type="scientific">Actinacidiphila guanduensis</name>
    <dbReference type="NCBI Taxonomy" id="310781"/>
    <lineage>
        <taxon>Bacteria</taxon>
        <taxon>Bacillati</taxon>
        <taxon>Actinomycetota</taxon>
        <taxon>Actinomycetes</taxon>
        <taxon>Kitasatosporales</taxon>
        <taxon>Streptomycetaceae</taxon>
        <taxon>Actinacidiphila</taxon>
    </lineage>
</organism>
<keyword evidence="1" id="KW-0489">Methyltransferase</keyword>
<accession>A0A1H0F626</accession>
<evidence type="ECO:0000313" key="2">
    <source>
        <dbReference type="Proteomes" id="UP000199341"/>
    </source>
</evidence>
<dbReference type="Gene3D" id="3.40.50.150">
    <property type="entry name" value="Vaccinia Virus protein VP39"/>
    <property type="match status" value="1"/>
</dbReference>
<dbReference type="AlphaFoldDB" id="A0A1H0F626"/>